<protein>
    <submittedName>
        <fullName evidence="1">Uncharacterized protein</fullName>
    </submittedName>
</protein>
<dbReference type="AlphaFoldDB" id="A0A6M3LCS2"/>
<reference evidence="1" key="1">
    <citation type="submission" date="2020-03" db="EMBL/GenBank/DDBJ databases">
        <title>The deep terrestrial virosphere.</title>
        <authorList>
            <person name="Holmfeldt K."/>
            <person name="Nilsson E."/>
            <person name="Simone D."/>
            <person name="Lopez-Fernandez M."/>
            <person name="Wu X."/>
            <person name="de Brujin I."/>
            <person name="Lundin D."/>
            <person name="Andersson A."/>
            <person name="Bertilsson S."/>
            <person name="Dopson M."/>
        </authorList>
    </citation>
    <scope>NUCLEOTIDE SEQUENCE</scope>
    <source>
        <strain evidence="1">MM415B04845</strain>
    </source>
</reference>
<name>A0A6M3LCS2_9ZZZZ</name>
<gene>
    <name evidence="1" type="ORF">MM415B04845_0004</name>
</gene>
<evidence type="ECO:0000313" key="1">
    <source>
        <dbReference type="EMBL" id="QJA92119.1"/>
    </source>
</evidence>
<proteinExistence type="predicted"/>
<accession>A0A6M3LCS2</accession>
<dbReference type="EMBL" id="MT143039">
    <property type="protein sequence ID" value="QJA92119.1"/>
    <property type="molecule type" value="Genomic_DNA"/>
</dbReference>
<organism evidence="1">
    <name type="scientific">viral metagenome</name>
    <dbReference type="NCBI Taxonomy" id="1070528"/>
    <lineage>
        <taxon>unclassified sequences</taxon>
        <taxon>metagenomes</taxon>
        <taxon>organismal metagenomes</taxon>
    </lineage>
</organism>
<sequence length="59" mass="6857">MREEDPTIRFCSSKWLAQTWIDILCLTGFRPVNLKIDGFSTWIVTDGKGRILRENTEVV</sequence>